<dbReference type="EMBL" id="CYZR01000001">
    <property type="protein sequence ID" value="CUN42302.1"/>
    <property type="molecule type" value="Genomic_DNA"/>
</dbReference>
<proteinExistence type="predicted"/>
<accession>A0ABP2ALJ8</accession>
<evidence type="ECO:0000256" key="1">
    <source>
        <dbReference type="SAM" id="Phobius"/>
    </source>
</evidence>
<keyword evidence="3" id="KW-1185">Reference proteome</keyword>
<dbReference type="Proteomes" id="UP000095488">
    <property type="component" value="Unassembled WGS sequence"/>
</dbReference>
<dbReference type="RefSeq" id="WP_055256991.1">
    <property type="nucleotide sequence ID" value="NZ_CABIXL010000001.1"/>
</dbReference>
<protein>
    <submittedName>
        <fullName evidence="2">Protein of uncharacterized function (DUF2500)</fullName>
    </submittedName>
</protein>
<gene>
    <name evidence="2" type="ORF">ERS852473_00079</name>
</gene>
<keyword evidence="1" id="KW-0812">Transmembrane</keyword>
<reference evidence="2 3" key="1">
    <citation type="submission" date="2015-09" db="EMBL/GenBank/DDBJ databases">
        <authorList>
            <consortium name="Pathogen Informatics"/>
            <person name="Wu L."/>
            <person name="Ma J."/>
        </authorList>
    </citation>
    <scope>NUCLEOTIDE SEQUENCE [LARGE SCALE GENOMIC DNA]</scope>
    <source>
        <strain evidence="2 3">2789STDY5834858</strain>
    </source>
</reference>
<evidence type="ECO:0000313" key="3">
    <source>
        <dbReference type="Proteomes" id="UP000095488"/>
    </source>
</evidence>
<keyword evidence="1" id="KW-0472">Membrane</keyword>
<comment type="caution">
    <text evidence="2">The sequence shown here is derived from an EMBL/GenBank/DDBJ whole genome shotgun (WGS) entry which is preliminary data.</text>
</comment>
<evidence type="ECO:0000313" key="2">
    <source>
        <dbReference type="EMBL" id="CUN42302.1"/>
    </source>
</evidence>
<dbReference type="Pfam" id="PF10694">
    <property type="entry name" value="DUF2500"/>
    <property type="match status" value="1"/>
</dbReference>
<name>A0ABP2ALJ8_SARVE</name>
<dbReference type="InterPro" id="IPR019635">
    <property type="entry name" value="DUF2500"/>
</dbReference>
<keyword evidence="1" id="KW-1133">Transmembrane helix</keyword>
<dbReference type="Gene3D" id="2.40.50.660">
    <property type="match status" value="1"/>
</dbReference>
<feature type="transmembrane region" description="Helical" evidence="1">
    <location>
        <begin position="12"/>
        <end position="31"/>
    </location>
</feature>
<sequence length="106" mass="12257">MIWLNGFEFMYILVFLIIVVSIISPIIRGVGQWNKNNQSPRLTVDATIITKRINVTYNNNVNEFGYTSTSTYYVTFEVQSGDRIEFCVCEKEYGMLKEGDYGKLSF</sequence>
<organism evidence="2 3">
    <name type="scientific">Sarcina ventriculi</name>
    <name type="common">Clostridium ventriculi</name>
    <dbReference type="NCBI Taxonomy" id="1267"/>
    <lineage>
        <taxon>Bacteria</taxon>
        <taxon>Bacillati</taxon>
        <taxon>Bacillota</taxon>
        <taxon>Clostridia</taxon>
        <taxon>Eubacteriales</taxon>
        <taxon>Clostridiaceae</taxon>
        <taxon>Sarcina</taxon>
    </lineage>
</organism>